<organism evidence="2 3">
    <name type="scientific">Falsiroseomonas algicola</name>
    <dbReference type="NCBI Taxonomy" id="2716930"/>
    <lineage>
        <taxon>Bacteria</taxon>
        <taxon>Pseudomonadati</taxon>
        <taxon>Pseudomonadota</taxon>
        <taxon>Alphaproteobacteria</taxon>
        <taxon>Acetobacterales</taxon>
        <taxon>Roseomonadaceae</taxon>
        <taxon>Falsiroseomonas</taxon>
    </lineage>
</organism>
<name>A0A6M1LN53_9PROT</name>
<evidence type="ECO:0000313" key="3">
    <source>
        <dbReference type="Proteomes" id="UP000475385"/>
    </source>
</evidence>
<reference evidence="2 3" key="1">
    <citation type="submission" date="2020-03" db="EMBL/GenBank/DDBJ databases">
        <title>Roseomonas stagni sp. nov., isolated from pond water in Japan.</title>
        <authorList>
            <person name="Furuhata K."/>
            <person name="Miyamoto H."/>
            <person name="Goto K."/>
        </authorList>
    </citation>
    <scope>NUCLEOTIDE SEQUENCE [LARGE SCALE GENOMIC DNA]</scope>
    <source>
        <strain evidence="2 3">PeD5</strain>
    </source>
</reference>
<sequence length="59" mass="6320">MRSASAEHLPEAAGLAGTMMTGPSPVRAVILILLVWAVATTIFVGGVGAWVAMWRRWRV</sequence>
<feature type="transmembrane region" description="Helical" evidence="1">
    <location>
        <begin position="28"/>
        <end position="53"/>
    </location>
</feature>
<dbReference type="Proteomes" id="UP000475385">
    <property type="component" value="Unassembled WGS sequence"/>
</dbReference>
<dbReference type="AlphaFoldDB" id="A0A6M1LN53"/>
<proteinExistence type="predicted"/>
<comment type="caution">
    <text evidence="2">The sequence shown here is derived from an EMBL/GenBank/DDBJ whole genome shotgun (WGS) entry which is preliminary data.</text>
</comment>
<dbReference type="RefSeq" id="WP_164695549.1">
    <property type="nucleotide sequence ID" value="NZ_JAAIKB010000006.1"/>
</dbReference>
<accession>A0A6M1LN53</accession>
<keyword evidence="1" id="KW-1133">Transmembrane helix</keyword>
<evidence type="ECO:0000256" key="1">
    <source>
        <dbReference type="SAM" id="Phobius"/>
    </source>
</evidence>
<dbReference type="EMBL" id="JAAIKB010000006">
    <property type="protein sequence ID" value="NGM21647.1"/>
    <property type="molecule type" value="Genomic_DNA"/>
</dbReference>
<keyword evidence="1" id="KW-0472">Membrane</keyword>
<protein>
    <submittedName>
        <fullName evidence="2">Uncharacterized protein</fullName>
    </submittedName>
</protein>
<gene>
    <name evidence="2" type="ORF">G3576_16610</name>
</gene>
<keyword evidence="3" id="KW-1185">Reference proteome</keyword>
<keyword evidence="1" id="KW-0812">Transmembrane</keyword>
<evidence type="ECO:0000313" key="2">
    <source>
        <dbReference type="EMBL" id="NGM21647.1"/>
    </source>
</evidence>